<evidence type="ECO:0000256" key="2">
    <source>
        <dbReference type="SAM" id="Phobius"/>
    </source>
</evidence>
<organism evidence="3 4">
    <name type="scientific">Pandoravirus inopinatum</name>
    <dbReference type="NCBI Taxonomy" id="1605721"/>
    <lineage>
        <taxon>Viruses</taxon>
        <taxon>Pandoravirus</taxon>
    </lineage>
</organism>
<feature type="region of interest" description="Disordered" evidence="1">
    <location>
        <begin position="40"/>
        <end position="59"/>
    </location>
</feature>
<dbReference type="RefSeq" id="YP_009119138.1">
    <property type="nucleotide sequence ID" value="NC_026440.1"/>
</dbReference>
<dbReference type="KEGG" id="vg:23461820"/>
<proteinExistence type="predicted"/>
<dbReference type="Proteomes" id="UP000202511">
    <property type="component" value="Segment"/>
</dbReference>
<evidence type="ECO:0000313" key="4">
    <source>
        <dbReference type="Proteomes" id="UP000202511"/>
    </source>
</evidence>
<protein>
    <submittedName>
        <fullName evidence="3">Uncharacterized protein</fullName>
    </submittedName>
</protein>
<dbReference type="GeneID" id="23461820"/>
<dbReference type="EMBL" id="KP136319">
    <property type="protein sequence ID" value="AJF96903.1"/>
    <property type="molecule type" value="Genomic_DNA"/>
</dbReference>
<reference evidence="3 4" key="1">
    <citation type="journal article" date="2015" name="Parasitol. Res.">
        <title>Viruses in close associations with free-living amoebae.</title>
        <authorList>
            <person name="Scheid P."/>
        </authorList>
    </citation>
    <scope>NUCLEOTIDE SEQUENCE [LARGE SCALE GENOMIC DNA]</scope>
    <source>
        <strain evidence="3">KlaHel</strain>
    </source>
</reference>
<evidence type="ECO:0000256" key="1">
    <source>
        <dbReference type="SAM" id="MobiDB-lite"/>
    </source>
</evidence>
<accession>A0A0B5IW48</accession>
<feature type="transmembrane region" description="Helical" evidence="2">
    <location>
        <begin position="20"/>
        <end position="38"/>
    </location>
</feature>
<keyword evidence="2" id="KW-0812">Transmembrane</keyword>
<sequence>MDPLVPHQQTPKGGQYRGGVVAVYFFPTFFLWVAPVPATRPQKTPPKHDDDDDDDKPLHISRAKKREVASCVDSAFCPLLRALSNKQKKGRCRCRHHKSRACLKRLADIMPPNRAASSLFFFFVDVHKKIDSRR</sequence>
<keyword evidence="2" id="KW-0472">Membrane</keyword>
<evidence type="ECO:0000313" key="3">
    <source>
        <dbReference type="EMBL" id="AJF96903.1"/>
    </source>
</evidence>
<keyword evidence="2" id="KW-1133">Transmembrane helix</keyword>
<name>A0A0B5IW48_9VIRU</name>